<keyword evidence="1" id="KW-0812">Transmembrane</keyword>
<keyword evidence="1" id="KW-0472">Membrane</keyword>
<feature type="transmembrane region" description="Helical" evidence="1">
    <location>
        <begin position="69"/>
        <end position="88"/>
    </location>
</feature>
<dbReference type="AlphaFoldDB" id="A0A7Y6TW59"/>
<dbReference type="RefSeq" id="WP_176067879.1">
    <property type="nucleotide sequence ID" value="NZ_JABWMJ010000003.1"/>
</dbReference>
<feature type="transmembrane region" description="Helical" evidence="1">
    <location>
        <begin position="44"/>
        <end position="63"/>
    </location>
</feature>
<reference evidence="2 3" key="1">
    <citation type="submission" date="2020-06" db="EMBL/GenBank/DDBJ databases">
        <title>Schlegella sp. ID0723 isolated from air conditioner.</title>
        <authorList>
            <person name="Kim D.Y."/>
            <person name="Kim D.-U."/>
        </authorList>
    </citation>
    <scope>NUCLEOTIDE SEQUENCE [LARGE SCALE GENOMIC DNA]</scope>
    <source>
        <strain evidence="2 3">ID0723</strain>
    </source>
</reference>
<keyword evidence="3" id="KW-1185">Reference proteome</keyword>
<evidence type="ECO:0000313" key="2">
    <source>
        <dbReference type="EMBL" id="NUZ05687.1"/>
    </source>
</evidence>
<organism evidence="2 3">
    <name type="scientific">Piscinibacter koreensis</name>
    <dbReference type="NCBI Taxonomy" id="2742824"/>
    <lineage>
        <taxon>Bacteria</taxon>
        <taxon>Pseudomonadati</taxon>
        <taxon>Pseudomonadota</taxon>
        <taxon>Betaproteobacteria</taxon>
        <taxon>Burkholderiales</taxon>
        <taxon>Sphaerotilaceae</taxon>
        <taxon>Piscinibacter</taxon>
    </lineage>
</organism>
<feature type="transmembrane region" description="Helical" evidence="1">
    <location>
        <begin position="6"/>
        <end position="32"/>
    </location>
</feature>
<gene>
    <name evidence="2" type="ORF">HQN59_07910</name>
</gene>
<protein>
    <submittedName>
        <fullName evidence="2">Uncharacterized protein</fullName>
    </submittedName>
</protein>
<evidence type="ECO:0000256" key="1">
    <source>
        <dbReference type="SAM" id="Phobius"/>
    </source>
</evidence>
<comment type="caution">
    <text evidence="2">The sequence shown here is derived from an EMBL/GenBank/DDBJ whole genome shotgun (WGS) entry which is preliminary data.</text>
</comment>
<keyword evidence="1" id="KW-1133">Transmembrane helix</keyword>
<proteinExistence type="predicted"/>
<dbReference type="Proteomes" id="UP000529637">
    <property type="component" value="Unassembled WGS sequence"/>
</dbReference>
<evidence type="ECO:0000313" key="3">
    <source>
        <dbReference type="Proteomes" id="UP000529637"/>
    </source>
</evidence>
<dbReference type="EMBL" id="JABWMJ010000003">
    <property type="protein sequence ID" value="NUZ05687.1"/>
    <property type="molecule type" value="Genomic_DNA"/>
</dbReference>
<sequence length="90" mass="9679">MGPLDLLWHLANFFAPAVGVGVITPSFAKLLWRRDLKSAPWLRLVGWTTAASAVVLIAGLVVFSQDGKIATYAAVVVAAGTALWWAGFRR</sequence>
<accession>A0A7Y6TW59</accession>
<name>A0A7Y6TW59_9BURK</name>